<dbReference type="Pfam" id="PF00171">
    <property type="entry name" value="Aldedh"/>
    <property type="match status" value="1"/>
</dbReference>
<evidence type="ECO:0000256" key="3">
    <source>
        <dbReference type="RuleBase" id="RU003345"/>
    </source>
</evidence>
<evidence type="ECO:0000256" key="1">
    <source>
        <dbReference type="ARBA" id="ARBA00023002"/>
    </source>
</evidence>
<dbReference type="CDD" id="cd07106">
    <property type="entry name" value="ALDH_AldA-AAD23400"/>
    <property type="match status" value="1"/>
</dbReference>
<sequence length="469" mass="49967">MNTFSLLIDGMKVEGQGKPFAVLNPATREVAALCPAASLAQLDQAVDSARAAFREWQYCPDEQRSALINAIADTLEQHSEELAMLIVTEQGKPMDLARFELGGAIAWTRATAAMVLEDEVLEDSDAKRVTMHYKPLGVVGSITPWNWPLMIAIWHIIPALKTGNTLVCKPSELTPLSTMRMVELISPLLPHGVINLVCGGAELGAAMAGHVGINKLAFTGSIPTGQAIMRTAARDLKRLTLELGGNDAGIVLADADVSEIAMGIFQGAFINMGQTCAALKRLYVHESLHDALIAKLVELAESQVVGNGMKPGVTFGPIQNQKQFERICALVDDAKARGATVHCGGTPLQGPGYFYPPTLVSGLTQGSPLVDEEQFGPVLPIIRYRDLDDAIAQANANVCGLGGSVWGKDPQQLAATANRLQCGTVWFNSHAQVAPNAPFGGCKLSGIGVAFGIEGLKEFVQPQVIHTFK</sequence>
<organism evidence="5 6">
    <name type="scientific">Shewanella sedimentimangrovi</name>
    <dbReference type="NCBI Taxonomy" id="2814293"/>
    <lineage>
        <taxon>Bacteria</taxon>
        <taxon>Pseudomonadati</taxon>
        <taxon>Pseudomonadota</taxon>
        <taxon>Gammaproteobacteria</taxon>
        <taxon>Alteromonadales</taxon>
        <taxon>Shewanellaceae</taxon>
        <taxon>Shewanella</taxon>
    </lineage>
</organism>
<evidence type="ECO:0000313" key="5">
    <source>
        <dbReference type="EMBL" id="QSX37333.1"/>
    </source>
</evidence>
<gene>
    <name evidence="5" type="ORF">JYB85_00275</name>
</gene>
<evidence type="ECO:0000259" key="4">
    <source>
        <dbReference type="Pfam" id="PF00171"/>
    </source>
</evidence>
<reference evidence="5 6" key="1">
    <citation type="submission" date="2021-03" db="EMBL/GenBank/DDBJ databases">
        <title>Novel species identification of genus Shewanella.</title>
        <authorList>
            <person name="Liu G."/>
            <person name="Zhang Q."/>
        </authorList>
    </citation>
    <scope>NUCLEOTIDE SEQUENCE [LARGE SCALE GENOMIC DNA]</scope>
    <source>
        <strain evidence="5 6">FJAT-52962</strain>
    </source>
</reference>
<protein>
    <submittedName>
        <fullName evidence="5">Aldehyde dehydrogenase family protein</fullName>
    </submittedName>
</protein>
<dbReference type="InterPro" id="IPR015590">
    <property type="entry name" value="Aldehyde_DH_dom"/>
</dbReference>
<dbReference type="Gene3D" id="3.40.309.10">
    <property type="entry name" value="Aldehyde Dehydrogenase, Chain A, domain 2"/>
    <property type="match status" value="1"/>
</dbReference>
<dbReference type="InterPro" id="IPR029510">
    <property type="entry name" value="Ald_DH_CS_GLU"/>
</dbReference>
<feature type="active site" evidence="2">
    <location>
        <position position="242"/>
    </location>
</feature>
<dbReference type="InterPro" id="IPR044086">
    <property type="entry name" value="LUC3-like"/>
</dbReference>
<dbReference type="RefSeq" id="WP_207380571.1">
    <property type="nucleotide sequence ID" value="NZ_CP071502.1"/>
</dbReference>
<dbReference type="SUPFAM" id="SSF53720">
    <property type="entry name" value="ALDH-like"/>
    <property type="match status" value="1"/>
</dbReference>
<dbReference type="PROSITE" id="PS00687">
    <property type="entry name" value="ALDEHYDE_DEHYDR_GLU"/>
    <property type="match status" value="1"/>
</dbReference>
<dbReference type="EMBL" id="CP071502">
    <property type="protein sequence ID" value="QSX37333.1"/>
    <property type="molecule type" value="Genomic_DNA"/>
</dbReference>
<dbReference type="Proteomes" id="UP000663207">
    <property type="component" value="Chromosome"/>
</dbReference>
<keyword evidence="6" id="KW-1185">Reference proteome</keyword>
<name>A0ABX7R2P0_9GAMM</name>
<evidence type="ECO:0000256" key="2">
    <source>
        <dbReference type="PROSITE-ProRule" id="PRU10007"/>
    </source>
</evidence>
<accession>A0ABX7R2P0</accession>
<feature type="domain" description="Aldehyde dehydrogenase" evidence="4">
    <location>
        <begin position="14"/>
        <end position="464"/>
    </location>
</feature>
<dbReference type="InterPro" id="IPR016160">
    <property type="entry name" value="Ald_DH_CS_CYS"/>
</dbReference>
<comment type="similarity">
    <text evidence="3">Belongs to the aldehyde dehydrogenase family.</text>
</comment>
<dbReference type="PANTHER" id="PTHR11699">
    <property type="entry name" value="ALDEHYDE DEHYDROGENASE-RELATED"/>
    <property type="match status" value="1"/>
</dbReference>
<dbReference type="InterPro" id="IPR016162">
    <property type="entry name" value="Ald_DH_N"/>
</dbReference>
<dbReference type="Gene3D" id="3.40.605.10">
    <property type="entry name" value="Aldehyde Dehydrogenase, Chain A, domain 1"/>
    <property type="match status" value="1"/>
</dbReference>
<dbReference type="InterPro" id="IPR016163">
    <property type="entry name" value="Ald_DH_C"/>
</dbReference>
<evidence type="ECO:0000313" key="6">
    <source>
        <dbReference type="Proteomes" id="UP000663207"/>
    </source>
</evidence>
<proteinExistence type="inferred from homology"/>
<dbReference type="InterPro" id="IPR016161">
    <property type="entry name" value="Ald_DH/histidinol_DH"/>
</dbReference>
<dbReference type="PROSITE" id="PS00070">
    <property type="entry name" value="ALDEHYDE_DEHYDR_CYS"/>
    <property type="match status" value="1"/>
</dbReference>
<keyword evidence="1 3" id="KW-0560">Oxidoreductase</keyword>